<organism evidence="1">
    <name type="scientific">Pyricularia oryzae (strain Y34)</name>
    <name type="common">Rice blast fungus</name>
    <name type="synonym">Magnaporthe oryzae</name>
    <dbReference type="NCBI Taxonomy" id="1143189"/>
    <lineage>
        <taxon>Eukaryota</taxon>
        <taxon>Fungi</taxon>
        <taxon>Dikarya</taxon>
        <taxon>Ascomycota</taxon>
        <taxon>Pezizomycotina</taxon>
        <taxon>Sordariomycetes</taxon>
        <taxon>Sordariomycetidae</taxon>
        <taxon>Magnaporthales</taxon>
        <taxon>Pyriculariaceae</taxon>
        <taxon>Pyricularia</taxon>
    </lineage>
</organism>
<accession>A0AA97NSY1</accession>
<dbReference type="Proteomes" id="UP000011086">
    <property type="component" value="Unassembled WGS sequence"/>
</dbReference>
<reference evidence="1" key="1">
    <citation type="journal article" date="2012" name="PLoS Genet.">
        <title>Comparative analysis of the genomes of two field isolates of the rice blast fungus Magnaporthe oryzae.</title>
        <authorList>
            <person name="Xue M."/>
            <person name="Yang J."/>
            <person name="Li Z."/>
            <person name="Hu S."/>
            <person name="Yao N."/>
            <person name="Dean R.A."/>
            <person name="Zhao W."/>
            <person name="Shen M."/>
            <person name="Zhang H."/>
            <person name="Li C."/>
            <person name="Liu L."/>
            <person name="Cao L."/>
            <person name="Xu X."/>
            <person name="Xing Y."/>
            <person name="Hsiang T."/>
            <person name="Zhang Z."/>
            <person name="Xu J.R."/>
            <person name="Peng Y.L."/>
        </authorList>
    </citation>
    <scope>NUCLEOTIDE SEQUENCE</scope>
    <source>
        <strain evidence="1">Y34</strain>
    </source>
</reference>
<name>A0AA97NSY1_PYRO3</name>
<dbReference type="EMBL" id="JH793308">
    <property type="protein sequence ID" value="ELQ35795.1"/>
    <property type="molecule type" value="Genomic_DNA"/>
</dbReference>
<protein>
    <submittedName>
        <fullName evidence="1">Uncharacterized protein</fullName>
    </submittedName>
</protein>
<sequence length="28" mass="3067">MFKVALAHNTSSGHPLSPRLRTYLVAAK</sequence>
<gene>
    <name evidence="1" type="ORF">OOU_Y34scaffold00688g1</name>
</gene>
<dbReference type="AlphaFoldDB" id="A0AA97NSY1"/>
<evidence type="ECO:0000313" key="1">
    <source>
        <dbReference type="EMBL" id="ELQ35795.1"/>
    </source>
</evidence>
<proteinExistence type="predicted"/>